<proteinExistence type="inferred from homology"/>
<evidence type="ECO:0000259" key="7">
    <source>
        <dbReference type="Pfam" id="PF02836"/>
    </source>
</evidence>
<dbReference type="InterPro" id="IPR008979">
    <property type="entry name" value="Galactose-bd-like_sf"/>
</dbReference>
<dbReference type="InterPro" id="IPR050347">
    <property type="entry name" value="Bact_Beta-galactosidase"/>
</dbReference>
<evidence type="ECO:0000256" key="5">
    <source>
        <dbReference type="ARBA" id="ARBA00023295"/>
    </source>
</evidence>
<dbReference type="AlphaFoldDB" id="A0A562U3A9"/>
<dbReference type="Gene3D" id="3.20.20.80">
    <property type="entry name" value="Glycosidases"/>
    <property type="match status" value="1"/>
</dbReference>
<keyword evidence="10" id="KW-1185">Reference proteome</keyword>
<dbReference type="EMBL" id="VLLI01000006">
    <property type="protein sequence ID" value="TWJ00049.1"/>
    <property type="molecule type" value="Genomic_DNA"/>
</dbReference>
<sequence>MQQFNYLQLQMRKDFYTLLIILFFIPITSNLFAQGDIRLDENFNSQVVKYEKIGRGICEIKDSVLTTHDAYLCFGENNWADYEIKFKGRVPDTAKQVQLCAGFRAANRDDRYILMLKGGNEKFLYLARLGYMGSDDFLALRELDFQPEPGKWYDFKLQIAGNRIRVYLNNESLPRIDVIDKLTALAPAGKVTLGGSWIANEFKELTITSINKNELQGLPIKEYALPPVDKVALRKKQRAGYKPIEIKQSGEGRTDISLNGRWLFSPSYEIGNENDAVSPSHSDNDWHVMTVPNFWNPLRVWQHGERYNTASKGVADNFYQKEIDRCESYTFDYKKTSVGWYRQWLVLPADIEGKNMQLTFDAVSKVAEVWVNGKKAGNHVGMFGDFKLDVSSLLKPGKNLIAVKVIRDYVKDIKDADKIAGVAVTVEVTQKMMKDLAHGFFDDDPAGIWQPVTLTISNPVRIEDVFIKPSLTGAEFNVTVKNNDQTSTLFSISTAIDGVKFKDALYNVVSLKQLVLKPGETKMFTYSIDGLKPQLWSPDHPNLYNFKFDLSADGKQIDEKVIRSGFRTFKAIGDYFYLNGKRYWLRGGNQTAMPLAPNDTAMANKFCQLMKEGNIMVTRTHTVPYDETWMNASDENGIGVSYEGTWPWLFLESSMPSSELVNLWKNEFYDLLKKYRNHPSLLLWTMNNEMKFYDNDPDTERAMIKMKTISDVVKAMRIIDPTRPIVFDSNYRRNTKRFGADFYKDIDDGDIDDPHAYYNWYDYSIFNFFRGEWQKNNKNDGRPLISQEMSTGYTDETGHPTRYYTYVHQNPASLVGKFAYEYNDPYYFLTTQAFITKELGEALRRSDDRSAGILHFSTLTWFANVDMVNEIKPWPVYYEMKKALQPVLVTAELWGRHFYAGAKLPTQICIVNDKEDGSALAPSILEWQLVGNDNHKISEGELEIPAVEHYGRKWIDPQITVPLNLPTSRVDGKLLLKLTENGKTVSENSYDLLMMKKEGITSDVLSNKKIVVLDRNKGLNAALSFLSVHYTSAASVADLIHQKADVYILSGLDSVNTNAAETQQIKTLLAAGYNVLISDCGNFVHTLYPEYIRGIVKEDGEVANMEVPESPLFNGLEPLDIRNFNNNQREMPSVMEGAFRINRNSNLVQLASFTKVHGYLPGDVNERMNRLDKIKGFPIVKITNGGKVILSQMRLDKTLTDPVAGKLLINMLTDLAQ</sequence>
<comment type="caution">
    <text evidence="9">The sequence shown here is derived from an EMBL/GenBank/DDBJ whole genome shotgun (WGS) entry which is preliminary data.</text>
</comment>
<protein>
    <recommendedName>
        <fullName evidence="3">beta-galactosidase</fullName>
        <ecNumber evidence="3">3.2.1.23</ecNumber>
    </recommendedName>
</protein>
<evidence type="ECO:0000256" key="3">
    <source>
        <dbReference type="ARBA" id="ARBA00012756"/>
    </source>
</evidence>
<accession>A0A562U3A9</accession>
<dbReference type="Pfam" id="PF02837">
    <property type="entry name" value="Glyco_hydro_2_N"/>
    <property type="match status" value="1"/>
</dbReference>
<dbReference type="GO" id="GO:0004565">
    <property type="term" value="F:beta-galactosidase activity"/>
    <property type="evidence" value="ECO:0007669"/>
    <property type="project" value="UniProtKB-EC"/>
</dbReference>
<dbReference type="Gene3D" id="2.60.120.260">
    <property type="entry name" value="Galactose-binding domain-like"/>
    <property type="match status" value="1"/>
</dbReference>
<dbReference type="InterPro" id="IPR006104">
    <property type="entry name" value="Glyco_hydro_2_N"/>
</dbReference>
<dbReference type="InterPro" id="IPR006102">
    <property type="entry name" value="Ig-like_GH2"/>
</dbReference>
<dbReference type="EC" id="3.2.1.23" evidence="3"/>
<dbReference type="InterPro" id="IPR006101">
    <property type="entry name" value="Glyco_hydro_2"/>
</dbReference>
<evidence type="ECO:0000256" key="2">
    <source>
        <dbReference type="ARBA" id="ARBA00007401"/>
    </source>
</evidence>
<gene>
    <name evidence="9" type="ORF">JN11_02464</name>
</gene>
<feature type="domain" description="Glycoside hydrolase family 2 catalytic" evidence="7">
    <location>
        <begin position="575"/>
        <end position="824"/>
    </location>
</feature>
<dbReference type="PRINTS" id="PR00132">
    <property type="entry name" value="GLHYDRLASE2"/>
</dbReference>
<evidence type="ECO:0000256" key="1">
    <source>
        <dbReference type="ARBA" id="ARBA00001412"/>
    </source>
</evidence>
<comment type="similarity">
    <text evidence="2">Belongs to the glycosyl hydrolase 2 family.</text>
</comment>
<organism evidence="9 10">
    <name type="scientific">Mucilaginibacter frigoritolerans</name>
    <dbReference type="NCBI Taxonomy" id="652788"/>
    <lineage>
        <taxon>Bacteria</taxon>
        <taxon>Pseudomonadati</taxon>
        <taxon>Bacteroidota</taxon>
        <taxon>Sphingobacteriia</taxon>
        <taxon>Sphingobacteriales</taxon>
        <taxon>Sphingobacteriaceae</taxon>
        <taxon>Mucilaginibacter</taxon>
    </lineage>
</organism>
<keyword evidence="4" id="KW-0378">Hydrolase</keyword>
<dbReference type="Gene3D" id="2.60.120.560">
    <property type="entry name" value="Exo-inulinase, domain 1"/>
    <property type="match status" value="1"/>
</dbReference>
<dbReference type="PANTHER" id="PTHR46323:SF2">
    <property type="entry name" value="BETA-GALACTOSIDASE"/>
    <property type="match status" value="1"/>
</dbReference>
<dbReference type="Pfam" id="PF02836">
    <property type="entry name" value="Glyco_hydro_2_C"/>
    <property type="match status" value="1"/>
</dbReference>
<feature type="domain" description="Glycoside hydrolase family 2 immunoglobulin-like beta-sandwich" evidence="6">
    <location>
        <begin position="460"/>
        <end position="567"/>
    </location>
</feature>
<name>A0A562U3A9_9SPHI</name>
<dbReference type="InterPro" id="IPR036156">
    <property type="entry name" value="Beta-gal/glucu_dom_sf"/>
</dbReference>
<dbReference type="PANTHER" id="PTHR46323">
    <property type="entry name" value="BETA-GALACTOSIDASE"/>
    <property type="match status" value="1"/>
</dbReference>
<dbReference type="SUPFAM" id="SSF49785">
    <property type="entry name" value="Galactose-binding domain-like"/>
    <property type="match status" value="1"/>
</dbReference>
<dbReference type="SUPFAM" id="SSF51445">
    <property type="entry name" value="(Trans)glycosidases"/>
    <property type="match status" value="1"/>
</dbReference>
<dbReference type="Gene3D" id="2.60.40.10">
    <property type="entry name" value="Immunoglobulins"/>
    <property type="match status" value="1"/>
</dbReference>
<dbReference type="GO" id="GO:0005990">
    <property type="term" value="P:lactose catabolic process"/>
    <property type="evidence" value="ECO:0007669"/>
    <property type="project" value="TreeGrafter"/>
</dbReference>
<dbReference type="InterPro" id="IPR006103">
    <property type="entry name" value="Glyco_hydro_2_cat"/>
</dbReference>
<dbReference type="InterPro" id="IPR017853">
    <property type="entry name" value="GH"/>
</dbReference>
<evidence type="ECO:0000259" key="8">
    <source>
        <dbReference type="Pfam" id="PF02837"/>
    </source>
</evidence>
<dbReference type="GO" id="GO:0009341">
    <property type="term" value="C:beta-galactosidase complex"/>
    <property type="evidence" value="ECO:0007669"/>
    <property type="project" value="TreeGrafter"/>
</dbReference>
<evidence type="ECO:0000313" key="10">
    <source>
        <dbReference type="Proteomes" id="UP000317010"/>
    </source>
</evidence>
<dbReference type="SUPFAM" id="SSF49303">
    <property type="entry name" value="beta-Galactosidase/glucuronidase domain"/>
    <property type="match status" value="1"/>
</dbReference>
<comment type="catalytic activity">
    <reaction evidence="1">
        <text>Hydrolysis of terminal non-reducing beta-D-galactose residues in beta-D-galactosides.</text>
        <dbReference type="EC" id="3.2.1.23"/>
    </reaction>
</comment>
<evidence type="ECO:0000256" key="4">
    <source>
        <dbReference type="ARBA" id="ARBA00022801"/>
    </source>
</evidence>
<dbReference type="InterPro" id="IPR013783">
    <property type="entry name" value="Ig-like_fold"/>
</dbReference>
<reference evidence="9 10" key="1">
    <citation type="submission" date="2019-07" db="EMBL/GenBank/DDBJ databases">
        <title>Genomic Encyclopedia of Archaeal and Bacterial Type Strains, Phase II (KMG-II): from individual species to whole genera.</title>
        <authorList>
            <person name="Goeker M."/>
        </authorList>
    </citation>
    <scope>NUCLEOTIDE SEQUENCE [LARGE SCALE GENOMIC DNA]</scope>
    <source>
        <strain evidence="9 10">ATCC BAA-1854</strain>
    </source>
</reference>
<dbReference type="Pfam" id="PF00703">
    <property type="entry name" value="Glyco_hydro_2"/>
    <property type="match status" value="1"/>
</dbReference>
<evidence type="ECO:0000259" key="6">
    <source>
        <dbReference type="Pfam" id="PF00703"/>
    </source>
</evidence>
<keyword evidence="5" id="KW-0326">Glycosidase</keyword>
<dbReference type="Proteomes" id="UP000317010">
    <property type="component" value="Unassembled WGS sequence"/>
</dbReference>
<evidence type="ECO:0000313" key="9">
    <source>
        <dbReference type="EMBL" id="TWJ00049.1"/>
    </source>
</evidence>
<feature type="domain" description="Glycosyl hydrolases family 2 sugar binding" evidence="8">
    <location>
        <begin position="257"/>
        <end position="408"/>
    </location>
</feature>